<proteinExistence type="predicted"/>
<reference evidence="2 3" key="1">
    <citation type="journal article" date="2013" name="Stand. Genomic Sci.">
        <title>Genomic Encyclopedia of Type Strains, Phase I: The one thousand microbial genomes (KMG-I) project.</title>
        <authorList>
            <person name="Kyrpides N.C."/>
            <person name="Woyke T."/>
            <person name="Eisen J.A."/>
            <person name="Garrity G."/>
            <person name="Lilburn T.G."/>
            <person name="Beck B.J."/>
            <person name="Whitman W.B."/>
            <person name="Hugenholtz P."/>
            <person name="Klenk H.P."/>
        </authorList>
    </citation>
    <scope>NUCLEOTIDE SEQUENCE [LARGE SCALE GENOMIC DNA]</scope>
    <source>
        <strain evidence="2 3">DSM 13484</strain>
    </source>
</reference>
<gene>
    <name evidence="2" type="ORF">LX66_5072</name>
</gene>
<dbReference type="SUPFAM" id="SSF49299">
    <property type="entry name" value="PKD domain"/>
    <property type="match status" value="2"/>
</dbReference>
<evidence type="ECO:0000313" key="2">
    <source>
        <dbReference type="EMBL" id="TWI82499.1"/>
    </source>
</evidence>
<dbReference type="InterPro" id="IPR035986">
    <property type="entry name" value="PKD_dom_sf"/>
</dbReference>
<protein>
    <submittedName>
        <fullName evidence="2">Gliding motility-associated-like protein</fullName>
    </submittedName>
</protein>
<dbReference type="InterPro" id="IPR022409">
    <property type="entry name" value="PKD/Chitinase_dom"/>
</dbReference>
<sequence>MQTISTIALTLALCAGARELCAQTYTPVNVSGFNHDVFAESGTNAAAVTSTVLDLSDNILYTAAFAAANGIPGGVPDNGVIMNGARTYQLAPYTAGNGLFLSAGGAVPNTVAAGVLTLATPATFSKLSLLLFSTEGNSTLTVTLHFTDGTTAAGGVLTIPDWFDGPNAVYAGFGRITRNTAPPYVVDGLGGNNPRFYRFDIALACASQAKPLASVTISYTSGGGSAFPPRAVVLALSGVAYTPLEITPAVSPAVCGSANGSIALDVSGGTAPLRFSWNTVPVQTQPAAVNLPAGSYTCTITDANGCSAIYQGDVPEASGAVLTASASTDAVCAGTAATLSAVASGGVVVNYRWQPGNAAGSSVVVSPDTTTTYIVQAEDAFGCPLADTVLLTVHPLPTAAFSADTLTGCPALPVAFTNQSQQADNWQWDFGDGARSAAEAPLHHYTAPGVYTVTLVAGKQQQCFDTLEQAALIDVQPLPVAAFATAPGINTPLEYSEALFSFSNRSQHALSYRWDFGDSTTSGQTDPSHQYAAPGQYRVTLYAMNGIGCMDSSSQAWLVVVPDKVLRIPNAFSPNGDGVNDRWEIDGLRAIPGCRVQVFNRWGQPVYESQGYARPWDGTWRGKALPVGTYYYVITARPQDGKYTGWVALLR</sequence>
<dbReference type="Pfam" id="PF13573">
    <property type="entry name" value="SprB"/>
    <property type="match status" value="1"/>
</dbReference>
<dbReference type="InterPro" id="IPR025667">
    <property type="entry name" value="SprB_repeat"/>
</dbReference>
<dbReference type="Proteomes" id="UP000316778">
    <property type="component" value="Unassembled WGS sequence"/>
</dbReference>
<dbReference type="Pfam" id="PF13585">
    <property type="entry name" value="CHU_C"/>
    <property type="match status" value="1"/>
</dbReference>
<dbReference type="PROSITE" id="PS50093">
    <property type="entry name" value="PKD"/>
    <property type="match status" value="2"/>
</dbReference>
<feature type="domain" description="PKD" evidence="1">
    <location>
        <begin position="426"/>
        <end position="457"/>
    </location>
</feature>
<evidence type="ECO:0000313" key="3">
    <source>
        <dbReference type="Proteomes" id="UP000316778"/>
    </source>
</evidence>
<dbReference type="Gene3D" id="2.60.40.10">
    <property type="entry name" value="Immunoglobulins"/>
    <property type="match status" value="2"/>
</dbReference>
<comment type="caution">
    <text evidence="2">The sequence shown here is derived from an EMBL/GenBank/DDBJ whole genome shotgun (WGS) entry which is preliminary data.</text>
</comment>
<dbReference type="InterPro" id="IPR000601">
    <property type="entry name" value="PKD_dom"/>
</dbReference>
<accession>A0A562SMG9</accession>
<dbReference type="AlphaFoldDB" id="A0A562SMG9"/>
<keyword evidence="3" id="KW-1185">Reference proteome</keyword>
<organism evidence="2 3">
    <name type="scientific">Chitinophaga japonensis</name>
    <name type="common">Flexibacter japonensis</name>
    <dbReference type="NCBI Taxonomy" id="104662"/>
    <lineage>
        <taxon>Bacteria</taxon>
        <taxon>Pseudomonadati</taxon>
        <taxon>Bacteroidota</taxon>
        <taxon>Chitinophagia</taxon>
        <taxon>Chitinophagales</taxon>
        <taxon>Chitinophagaceae</taxon>
        <taxon>Chitinophaga</taxon>
    </lineage>
</organism>
<dbReference type="SMART" id="SM00089">
    <property type="entry name" value="PKD"/>
    <property type="match status" value="2"/>
</dbReference>
<dbReference type="CDD" id="cd00146">
    <property type="entry name" value="PKD"/>
    <property type="match status" value="2"/>
</dbReference>
<dbReference type="RefSeq" id="WP_145718639.1">
    <property type="nucleotide sequence ID" value="NZ_BAAAFY010000006.1"/>
</dbReference>
<dbReference type="InterPro" id="IPR013783">
    <property type="entry name" value="Ig-like_fold"/>
</dbReference>
<dbReference type="NCBIfam" id="TIGR04131">
    <property type="entry name" value="Bac_Flav_CTERM"/>
    <property type="match status" value="1"/>
</dbReference>
<dbReference type="Gene3D" id="2.60.40.740">
    <property type="match status" value="1"/>
</dbReference>
<name>A0A562SMG9_CHIJA</name>
<dbReference type="Pfam" id="PF18911">
    <property type="entry name" value="PKD_4"/>
    <property type="match status" value="2"/>
</dbReference>
<dbReference type="OrthoDB" id="5726170at2"/>
<dbReference type="InterPro" id="IPR026341">
    <property type="entry name" value="T9SS_type_B"/>
</dbReference>
<evidence type="ECO:0000259" key="1">
    <source>
        <dbReference type="PROSITE" id="PS50093"/>
    </source>
</evidence>
<feature type="domain" description="PKD" evidence="1">
    <location>
        <begin position="497"/>
        <end position="548"/>
    </location>
</feature>
<dbReference type="EMBL" id="VLLG01000006">
    <property type="protein sequence ID" value="TWI82499.1"/>
    <property type="molecule type" value="Genomic_DNA"/>
</dbReference>